<reference evidence="7 8" key="1">
    <citation type="submission" date="2015-05" db="EMBL/GenBank/DDBJ databases">
        <title>Distinctive expansion of gene families associated with plant cell wall degradation and secondary metabolism in the genomes of grapevine trunk pathogens.</title>
        <authorList>
            <person name="Lawrence D.P."/>
            <person name="Travadon R."/>
            <person name="Rolshausen P.E."/>
            <person name="Baumgartner K."/>
        </authorList>
    </citation>
    <scope>NUCLEOTIDE SEQUENCE [LARGE SCALE GENOMIC DNA]</scope>
    <source>
        <strain evidence="7">UCRPC4</strain>
    </source>
</reference>
<dbReference type="Gene3D" id="1.25.10.10">
    <property type="entry name" value="Leucine-rich Repeat Variant"/>
    <property type="match status" value="1"/>
</dbReference>
<feature type="compositionally biased region" description="Low complexity" evidence="5">
    <location>
        <begin position="593"/>
        <end position="602"/>
    </location>
</feature>
<evidence type="ECO:0000313" key="8">
    <source>
        <dbReference type="Proteomes" id="UP000053317"/>
    </source>
</evidence>
<feature type="domain" description="ELMO" evidence="6">
    <location>
        <begin position="241"/>
        <end position="421"/>
    </location>
</feature>
<dbReference type="Pfam" id="PF16457">
    <property type="entry name" value="PH_12"/>
    <property type="match status" value="1"/>
</dbReference>
<dbReference type="InterPro" id="IPR050868">
    <property type="entry name" value="ELMO_domain-containing"/>
</dbReference>
<evidence type="ECO:0000256" key="5">
    <source>
        <dbReference type="SAM" id="MobiDB-lite"/>
    </source>
</evidence>
<feature type="compositionally biased region" description="Low complexity" evidence="5">
    <location>
        <begin position="659"/>
        <end position="670"/>
    </location>
</feature>
<dbReference type="OrthoDB" id="28413at2759"/>
<keyword evidence="2" id="KW-0581">Phagocytosis</keyword>
<dbReference type="Pfam" id="PF04727">
    <property type="entry name" value="ELMO_CED12"/>
    <property type="match status" value="1"/>
</dbReference>
<comment type="caution">
    <text evidence="7">The sequence shown here is derived from an EMBL/GenBank/DDBJ whole genome shotgun (WGS) entry which is preliminary data.</text>
</comment>
<evidence type="ECO:0000256" key="4">
    <source>
        <dbReference type="ARBA" id="ARBA00024863"/>
    </source>
</evidence>
<evidence type="ECO:0000256" key="3">
    <source>
        <dbReference type="ARBA" id="ARBA00023036"/>
    </source>
</evidence>
<dbReference type="PANTHER" id="PTHR12771:SF56">
    <property type="entry name" value="CED-12"/>
    <property type="match status" value="1"/>
</dbReference>
<evidence type="ECO:0000256" key="1">
    <source>
        <dbReference type="ARBA" id="ARBA00022703"/>
    </source>
</evidence>
<dbReference type="InterPro" id="IPR001849">
    <property type="entry name" value="PH_domain"/>
</dbReference>
<feature type="compositionally biased region" description="Basic residues" evidence="5">
    <location>
        <begin position="641"/>
        <end position="658"/>
    </location>
</feature>
<sequence>MDGINIPELIKRLGSDEDAVRKMAVFKLQSNVGDPSFADIFLEEGGLEKLRHLAMHATGNTLAYSLTSLSRLLEVDKGWDYVDQDLIARVVELVVTHPLVNILRGAMSILVCIVSHPYQPGRGPAQFGQFGFRALKPAVAIYPQFLEMLVSRLSSADHALCANALQLINSLMRDAITNDGESEWPKFIKRLQDLGVIKSVYVLMQGSALQDLAHPLLEFQGLTKVLLRKWRDVPVDLEKPEHRRALKGIHLASNPEKKPETPRTNGEEGKVSKHHPEKWRRLGFETESPMYEFEEMGFLGMMDLTDYVRRHQDEFQRILLEQSAYPMEKRCPIARASLAVTSVLYEHFEVEKSDLEDAKSYLALESRTNFDKVFKPLLLHWSRLHVSGLHAFFRLWKATGAETEDFHKILDLIRILIESVVGGAPRTKDVQEVEEEIAEYEYQRLRELQMELLELTYEDVWGQHLRQVRDELHHEALQFVKEQRIRCLLQGAWFPNIPDYRKESGPVQESTIDRLASSYRYVQLSHNRHYLHYADFDNMISDIDLDMLPEKIDLSIVSSVTSNVSTTSSSSSTTSSTANGNTNGTSHPKPTISSSSSSTSSTATLKLNPKPLDPSTTTSTTKITIHGLIPPSTKTPPSTSSHHRPSSSRTQTHTHTRTNSKTPHETPLLTLHPTTQTLASEWLDGLLMLLSQQPITAETSKLVSMISDYGLKIRLLNVRFDDASLGGAGGVAGVIDGVLPEVPSREGLACYEHGNGNGNGNGNGEGGESEVDGEDFWYDMGG</sequence>
<feature type="region of interest" description="Disordered" evidence="5">
    <location>
        <begin position="563"/>
        <end position="670"/>
    </location>
</feature>
<feature type="compositionally biased region" description="Low complexity" evidence="5">
    <location>
        <begin position="615"/>
        <end position="640"/>
    </location>
</feature>
<dbReference type="InterPro" id="IPR024574">
    <property type="entry name" value="ELMO_ARM"/>
</dbReference>
<dbReference type="PROSITE" id="PS51335">
    <property type="entry name" value="ELMO"/>
    <property type="match status" value="1"/>
</dbReference>
<dbReference type="AlphaFoldDB" id="A0A0G2H955"/>
<keyword evidence="8" id="KW-1185">Reference proteome</keyword>
<dbReference type="Pfam" id="PF11841">
    <property type="entry name" value="ELMO_ARM"/>
    <property type="match status" value="1"/>
</dbReference>
<organism evidence="7 8">
    <name type="scientific">Phaeomoniella chlamydospora</name>
    <name type="common">Phaeoacremonium chlamydosporum</name>
    <dbReference type="NCBI Taxonomy" id="158046"/>
    <lineage>
        <taxon>Eukaryota</taxon>
        <taxon>Fungi</taxon>
        <taxon>Dikarya</taxon>
        <taxon>Ascomycota</taxon>
        <taxon>Pezizomycotina</taxon>
        <taxon>Eurotiomycetes</taxon>
        <taxon>Chaetothyriomycetidae</taxon>
        <taxon>Phaeomoniellales</taxon>
        <taxon>Phaeomoniellaceae</taxon>
        <taxon>Phaeomoniella</taxon>
    </lineage>
</organism>
<dbReference type="SUPFAM" id="SSF48371">
    <property type="entry name" value="ARM repeat"/>
    <property type="match status" value="1"/>
</dbReference>
<dbReference type="InterPro" id="IPR011993">
    <property type="entry name" value="PH-like_dom_sf"/>
</dbReference>
<dbReference type="GO" id="GO:0017124">
    <property type="term" value="F:SH3 domain binding"/>
    <property type="evidence" value="ECO:0007669"/>
    <property type="project" value="UniProtKB-KW"/>
</dbReference>
<dbReference type="Proteomes" id="UP000053317">
    <property type="component" value="Unassembled WGS sequence"/>
</dbReference>
<comment type="function">
    <text evidence="4">Involved in cytoskeletal rearrangements required for phagocytosis of apoptotic cells and cell motility. Acts in association with DOCK1 and CRK. Was initially proposed to be required in complex with DOCK1 to activate Rac Rho small GTPases. May enhance the guanine nucleotide exchange factor (GEF) activity of DOCK1.</text>
</comment>
<protein>
    <submittedName>
        <fullName evidence="7">Putative elmo ced-12 family protein</fullName>
    </submittedName>
</protein>
<feature type="region of interest" description="Disordered" evidence="5">
    <location>
        <begin position="249"/>
        <end position="276"/>
    </location>
</feature>
<evidence type="ECO:0000259" key="6">
    <source>
        <dbReference type="PROSITE" id="PS51335"/>
    </source>
</evidence>
<reference evidence="7 8" key="2">
    <citation type="submission" date="2015-05" db="EMBL/GenBank/DDBJ databases">
        <authorList>
            <person name="Morales-Cruz A."/>
            <person name="Amrine K.C."/>
            <person name="Cantu D."/>
        </authorList>
    </citation>
    <scope>NUCLEOTIDE SEQUENCE [LARGE SCALE GENOMIC DNA]</scope>
    <source>
        <strain evidence="7">UCRPC4</strain>
    </source>
</reference>
<feature type="compositionally biased region" description="Low complexity" evidence="5">
    <location>
        <begin position="563"/>
        <end position="586"/>
    </location>
</feature>
<evidence type="ECO:0000313" key="7">
    <source>
        <dbReference type="EMBL" id="KKY25145.1"/>
    </source>
</evidence>
<accession>A0A0G2H955</accession>
<dbReference type="EMBL" id="LCWF01000048">
    <property type="protein sequence ID" value="KKY25145.1"/>
    <property type="molecule type" value="Genomic_DNA"/>
</dbReference>
<keyword evidence="3" id="KW-0729">SH3-binding</keyword>
<dbReference type="GO" id="GO:0006915">
    <property type="term" value="P:apoptotic process"/>
    <property type="evidence" value="ECO:0007669"/>
    <property type="project" value="UniProtKB-KW"/>
</dbReference>
<dbReference type="InterPro" id="IPR006816">
    <property type="entry name" value="ELMO_dom"/>
</dbReference>
<dbReference type="GO" id="GO:0005886">
    <property type="term" value="C:plasma membrane"/>
    <property type="evidence" value="ECO:0007669"/>
    <property type="project" value="TreeGrafter"/>
</dbReference>
<dbReference type="InterPro" id="IPR016024">
    <property type="entry name" value="ARM-type_fold"/>
</dbReference>
<feature type="compositionally biased region" description="Basic and acidic residues" evidence="5">
    <location>
        <begin position="255"/>
        <end position="271"/>
    </location>
</feature>
<evidence type="ECO:0000256" key="2">
    <source>
        <dbReference type="ARBA" id="ARBA00022907"/>
    </source>
</evidence>
<dbReference type="PANTHER" id="PTHR12771">
    <property type="entry name" value="ENGULFMENT AND CELL MOTILITY"/>
    <property type="match status" value="1"/>
</dbReference>
<dbReference type="GO" id="GO:0007015">
    <property type="term" value="P:actin filament organization"/>
    <property type="evidence" value="ECO:0007669"/>
    <property type="project" value="TreeGrafter"/>
</dbReference>
<keyword evidence="1" id="KW-0053">Apoptosis</keyword>
<dbReference type="InterPro" id="IPR011989">
    <property type="entry name" value="ARM-like"/>
</dbReference>
<proteinExistence type="predicted"/>
<gene>
    <name evidence="7" type="ORF">UCRPC4_g02025</name>
</gene>
<dbReference type="Gene3D" id="2.30.29.30">
    <property type="entry name" value="Pleckstrin-homology domain (PH domain)/Phosphotyrosine-binding domain (PTB)"/>
    <property type="match status" value="1"/>
</dbReference>
<name>A0A0G2H955_PHACM</name>